<feature type="chain" id="PRO_5039392831" evidence="6">
    <location>
        <begin position="21"/>
        <end position="488"/>
    </location>
</feature>
<dbReference type="Proteomes" id="UP000823635">
    <property type="component" value="Unassembled WGS sequence"/>
</dbReference>
<keyword evidence="4" id="KW-0472">Membrane</keyword>
<evidence type="ECO:0000256" key="5">
    <source>
        <dbReference type="ARBA" id="ARBA00023237"/>
    </source>
</evidence>
<name>A0A9D9GZ08_9BACT</name>
<accession>A0A9D9GZ08</accession>
<feature type="domain" description="RagB/SusD" evidence="7">
    <location>
        <begin position="336"/>
        <end position="488"/>
    </location>
</feature>
<dbReference type="Gene3D" id="1.25.40.390">
    <property type="match status" value="1"/>
</dbReference>
<dbReference type="InterPro" id="IPR012944">
    <property type="entry name" value="SusD_RagB_dom"/>
</dbReference>
<dbReference type="SUPFAM" id="SSF48452">
    <property type="entry name" value="TPR-like"/>
    <property type="match status" value="1"/>
</dbReference>
<gene>
    <name evidence="9" type="ORF">IAC68_06040</name>
</gene>
<dbReference type="Gene3D" id="2.20.20.130">
    <property type="match status" value="1"/>
</dbReference>
<dbReference type="InterPro" id="IPR011990">
    <property type="entry name" value="TPR-like_helical_dom_sf"/>
</dbReference>
<dbReference type="Pfam" id="PF14322">
    <property type="entry name" value="SusD-like_3"/>
    <property type="match status" value="1"/>
</dbReference>
<sequence>MKKILTIVLALSVFAFSSCDDFLDKAPTNSGDASTAIQTARDAEVVINGIMDGLLSSSYLGRNMFLYADAKGGDLTIAAQGRGNDALYVFDHSQTSGTYSGFWSTGYNLLLQINNLLENIEAIEAEGGDSVENFDDYKAQALTLRAMIYFDLVRLYGKPYDYDKSSWGVPDITTVLDASARELRATVEQNYTRIVSDLTTAEGLFTDHDARNGFVSYYANKAIQARVYLYMEDYDKALSAAEEVIGGPYDLYENDEWVASWSTQFDSESILELYVLDTENDMGTGSLGGYYAREGDFGSVLGYFMASDYFLDRLGEDPDDVRWGVMTYDELSDTRMGCCYKYLGGVNQPGDGKASASAVNIKVIRLSEMYLIAAEAALLKASPDAQAAADYLNEIRKRSPNLTPATASTVTLDMILDERSKELYGEGHRFFDMMRCDKSITFNDEIAQLLPPTRDKTIDRSFFRTVLPISQDEINANPDIAAQQNPGY</sequence>
<evidence type="ECO:0000256" key="4">
    <source>
        <dbReference type="ARBA" id="ARBA00023136"/>
    </source>
</evidence>
<comment type="caution">
    <text evidence="9">The sequence shown here is derived from an EMBL/GenBank/DDBJ whole genome shotgun (WGS) entry which is preliminary data.</text>
</comment>
<keyword evidence="3 6" id="KW-0732">Signal</keyword>
<feature type="domain" description="SusD-like N-terminal" evidence="8">
    <location>
        <begin position="21"/>
        <end position="229"/>
    </location>
</feature>
<dbReference type="CDD" id="cd08977">
    <property type="entry name" value="SusD"/>
    <property type="match status" value="1"/>
</dbReference>
<comment type="similarity">
    <text evidence="2">Belongs to the SusD family.</text>
</comment>
<dbReference type="Pfam" id="PF07980">
    <property type="entry name" value="SusD_RagB"/>
    <property type="match status" value="1"/>
</dbReference>
<evidence type="ECO:0000313" key="10">
    <source>
        <dbReference type="Proteomes" id="UP000823635"/>
    </source>
</evidence>
<proteinExistence type="inferred from homology"/>
<dbReference type="Gene3D" id="1.25.40.900">
    <property type="match status" value="1"/>
</dbReference>
<keyword evidence="5" id="KW-0998">Cell outer membrane</keyword>
<dbReference type="EMBL" id="JADINB010000132">
    <property type="protein sequence ID" value="MBO8429472.1"/>
    <property type="molecule type" value="Genomic_DNA"/>
</dbReference>
<evidence type="ECO:0000256" key="1">
    <source>
        <dbReference type="ARBA" id="ARBA00004442"/>
    </source>
</evidence>
<dbReference type="PROSITE" id="PS51257">
    <property type="entry name" value="PROKAR_LIPOPROTEIN"/>
    <property type="match status" value="1"/>
</dbReference>
<protein>
    <submittedName>
        <fullName evidence="9">RagB/SusD family nutrient uptake outer membrane protein</fullName>
    </submittedName>
</protein>
<evidence type="ECO:0000256" key="3">
    <source>
        <dbReference type="ARBA" id="ARBA00022729"/>
    </source>
</evidence>
<dbReference type="InterPro" id="IPR033985">
    <property type="entry name" value="SusD-like_N"/>
</dbReference>
<organism evidence="9 10">
    <name type="scientific">Candidatus Egerieousia excrementavium</name>
    <dbReference type="NCBI Taxonomy" id="2840778"/>
    <lineage>
        <taxon>Bacteria</taxon>
        <taxon>Pseudomonadati</taxon>
        <taxon>Bacteroidota</taxon>
        <taxon>Bacteroidia</taxon>
        <taxon>Bacteroidales</taxon>
        <taxon>Candidatus Egerieousia</taxon>
    </lineage>
</organism>
<evidence type="ECO:0000259" key="8">
    <source>
        <dbReference type="Pfam" id="PF14322"/>
    </source>
</evidence>
<reference evidence="9" key="2">
    <citation type="journal article" date="2021" name="PeerJ">
        <title>Extensive microbial diversity within the chicken gut microbiome revealed by metagenomics and culture.</title>
        <authorList>
            <person name="Gilroy R."/>
            <person name="Ravi A."/>
            <person name="Getino M."/>
            <person name="Pursley I."/>
            <person name="Horton D.L."/>
            <person name="Alikhan N.F."/>
            <person name="Baker D."/>
            <person name="Gharbi K."/>
            <person name="Hall N."/>
            <person name="Watson M."/>
            <person name="Adriaenssens E.M."/>
            <person name="Foster-Nyarko E."/>
            <person name="Jarju S."/>
            <person name="Secka A."/>
            <person name="Antonio M."/>
            <person name="Oren A."/>
            <person name="Chaudhuri R.R."/>
            <person name="La Ragione R."/>
            <person name="Hildebrand F."/>
            <person name="Pallen M.J."/>
        </authorList>
    </citation>
    <scope>NUCLEOTIDE SEQUENCE</scope>
    <source>
        <strain evidence="9">15467</strain>
    </source>
</reference>
<reference evidence="9" key="1">
    <citation type="submission" date="2020-10" db="EMBL/GenBank/DDBJ databases">
        <authorList>
            <person name="Gilroy R."/>
        </authorList>
    </citation>
    <scope>NUCLEOTIDE SEQUENCE</scope>
    <source>
        <strain evidence="9">15467</strain>
    </source>
</reference>
<comment type="subcellular location">
    <subcellularLocation>
        <location evidence="1">Cell outer membrane</location>
    </subcellularLocation>
</comment>
<feature type="signal peptide" evidence="6">
    <location>
        <begin position="1"/>
        <end position="20"/>
    </location>
</feature>
<evidence type="ECO:0000259" key="7">
    <source>
        <dbReference type="Pfam" id="PF07980"/>
    </source>
</evidence>
<evidence type="ECO:0000313" key="9">
    <source>
        <dbReference type="EMBL" id="MBO8429472.1"/>
    </source>
</evidence>
<dbReference type="GO" id="GO:0009279">
    <property type="term" value="C:cell outer membrane"/>
    <property type="evidence" value="ECO:0007669"/>
    <property type="project" value="UniProtKB-SubCell"/>
</dbReference>
<evidence type="ECO:0000256" key="6">
    <source>
        <dbReference type="SAM" id="SignalP"/>
    </source>
</evidence>
<dbReference type="AlphaFoldDB" id="A0A9D9GZ08"/>
<evidence type="ECO:0000256" key="2">
    <source>
        <dbReference type="ARBA" id="ARBA00006275"/>
    </source>
</evidence>